<evidence type="ECO:0000259" key="3">
    <source>
        <dbReference type="Pfam" id="PF07603"/>
    </source>
</evidence>
<feature type="region of interest" description="Disordered" evidence="1">
    <location>
        <begin position="51"/>
        <end position="73"/>
    </location>
</feature>
<dbReference type="EMBL" id="AYTS01000034">
    <property type="protein sequence ID" value="OOP57424.1"/>
    <property type="molecule type" value="Genomic_DNA"/>
</dbReference>
<dbReference type="PANTHER" id="PTHR35812">
    <property type="entry name" value="LIPOPROTEIN"/>
    <property type="match status" value="1"/>
</dbReference>
<keyword evidence="2" id="KW-0472">Membrane</keyword>
<evidence type="ECO:0000256" key="1">
    <source>
        <dbReference type="SAM" id="MobiDB-lite"/>
    </source>
</evidence>
<proteinExistence type="predicted"/>
<feature type="domain" description="Lcl C-terminal" evidence="3">
    <location>
        <begin position="74"/>
        <end position="207"/>
    </location>
</feature>
<keyword evidence="2" id="KW-0812">Transmembrane</keyword>
<dbReference type="STRING" id="1004156.AYP45_03690"/>
<evidence type="ECO:0000313" key="4">
    <source>
        <dbReference type="EMBL" id="OOP57424.1"/>
    </source>
</evidence>
<dbReference type="InterPro" id="IPR011460">
    <property type="entry name" value="Lcl_C"/>
</dbReference>
<evidence type="ECO:0000313" key="5">
    <source>
        <dbReference type="Proteomes" id="UP000189681"/>
    </source>
</evidence>
<name>A0A1V4AWD0_9BACT</name>
<gene>
    <name evidence="4" type="ORF">AYP45_03690</name>
</gene>
<reference evidence="4 5" key="1">
    <citation type="journal article" date="2017" name="Water Res.">
        <title>Discovery and metagenomic analysis of an anammox bacterial enrichment related to Candidatus "Brocadia caroliniensis" in a full-scale glycerol-fed nitritation-denitritation separate centrate treatment process.</title>
        <authorList>
            <person name="Park H."/>
            <person name="Brotto A.C."/>
            <person name="van Loosdrecht M.C."/>
            <person name="Chandran K."/>
        </authorList>
    </citation>
    <scope>NUCLEOTIDE SEQUENCE [LARGE SCALE GENOMIC DNA]</scope>
    <source>
        <strain evidence="4">26THWARD</strain>
    </source>
</reference>
<comment type="caution">
    <text evidence="4">The sequence shown here is derived from an EMBL/GenBank/DDBJ whole genome shotgun (WGS) entry which is preliminary data.</text>
</comment>
<organism evidence="4 5">
    <name type="scientific">Candidatus Brocadia carolinensis</name>
    <dbReference type="NCBI Taxonomy" id="1004156"/>
    <lineage>
        <taxon>Bacteria</taxon>
        <taxon>Pseudomonadati</taxon>
        <taxon>Planctomycetota</taxon>
        <taxon>Candidatus Brocadiia</taxon>
        <taxon>Candidatus Brocadiales</taxon>
        <taxon>Candidatus Brocadiaceae</taxon>
        <taxon>Candidatus Brocadia</taxon>
    </lineage>
</organism>
<dbReference type="PANTHER" id="PTHR35812:SF1">
    <property type="entry name" value="LIPOPROTEIN"/>
    <property type="match status" value="1"/>
</dbReference>
<accession>A0A1V4AWD0</accession>
<dbReference type="AlphaFoldDB" id="A0A1V4AWD0"/>
<dbReference type="Pfam" id="PF07603">
    <property type="entry name" value="Lcl_C"/>
    <property type="match status" value="1"/>
</dbReference>
<sequence length="210" mass="22868">MDALFENWASQESFQWVFFRFCTAIIGLIIFTIFFACSGTLNHPGTSTARAADMPDSHKGIASPNPRFTDNRNGTVTDDLTGLIWLQNANVAGAKTWADALADVENLNRDGTMNGTFAGDKSNGGSHQQDWRLPNRNELSSLTDSSNNNPALPAGYSGFFSSVQSDSYWSGDTLKGGIAYAWIVNMSDNGIMDTANKTETCYVWPVRAGK</sequence>
<keyword evidence="2" id="KW-1133">Transmembrane helix</keyword>
<feature type="transmembrane region" description="Helical" evidence="2">
    <location>
        <begin position="17"/>
        <end position="37"/>
    </location>
</feature>
<dbReference type="Proteomes" id="UP000189681">
    <property type="component" value="Unassembled WGS sequence"/>
</dbReference>
<evidence type="ECO:0000256" key="2">
    <source>
        <dbReference type="SAM" id="Phobius"/>
    </source>
</evidence>
<protein>
    <recommendedName>
        <fullName evidence="3">Lcl C-terminal domain-containing protein</fullName>
    </recommendedName>
</protein>